<evidence type="ECO:0000259" key="2">
    <source>
        <dbReference type="Pfam" id="PF08721"/>
    </source>
</evidence>
<dbReference type="RefSeq" id="WP_252466106.1">
    <property type="nucleotide sequence ID" value="NZ_JALBWM010000031.1"/>
</dbReference>
<organism evidence="4 5">
    <name type="scientific">Microbulbifer okhotskensis</name>
    <dbReference type="NCBI Taxonomy" id="2926617"/>
    <lineage>
        <taxon>Bacteria</taxon>
        <taxon>Pseudomonadati</taxon>
        <taxon>Pseudomonadota</taxon>
        <taxon>Gammaproteobacteria</taxon>
        <taxon>Cellvibrionales</taxon>
        <taxon>Microbulbiferaceae</taxon>
        <taxon>Microbulbifer</taxon>
    </lineage>
</organism>
<reference evidence="4" key="1">
    <citation type="journal article" date="2022" name="Arch. Microbiol.">
        <title>Microbulbifer okhotskensis sp. nov., isolated from a deep bottom sediment of the Okhotsk Sea.</title>
        <authorList>
            <person name="Romanenko L."/>
            <person name="Kurilenko V."/>
            <person name="Otstavnykh N."/>
            <person name="Velansky P."/>
            <person name="Isaeva M."/>
            <person name="Mikhailov V."/>
        </authorList>
    </citation>
    <scope>NUCLEOTIDE SEQUENCE</scope>
    <source>
        <strain evidence="4">OS29</strain>
    </source>
</reference>
<dbReference type="GO" id="GO:0004519">
    <property type="term" value="F:endonuclease activity"/>
    <property type="evidence" value="ECO:0007669"/>
    <property type="project" value="UniProtKB-KW"/>
</dbReference>
<dbReference type="Proteomes" id="UP001139028">
    <property type="component" value="Unassembled WGS sequence"/>
</dbReference>
<evidence type="ECO:0000313" key="4">
    <source>
        <dbReference type="EMBL" id="MCO1334540.1"/>
    </source>
</evidence>
<keyword evidence="4" id="KW-0378">Hydrolase</keyword>
<dbReference type="Pfam" id="PF08721">
    <property type="entry name" value="Tn7_Tnp_TnsA_C"/>
    <property type="match status" value="1"/>
</dbReference>
<keyword evidence="4" id="KW-0255">Endonuclease</keyword>
<accession>A0A9X2EMX7</accession>
<feature type="domain" description="TnsA endonuclease N-terminal" evidence="3">
    <location>
        <begin position="61"/>
        <end position="146"/>
    </location>
</feature>
<evidence type="ECO:0000259" key="3">
    <source>
        <dbReference type="Pfam" id="PF08722"/>
    </source>
</evidence>
<keyword evidence="5" id="KW-1185">Reference proteome</keyword>
<comment type="caution">
    <text evidence="4">The sequence shown here is derived from an EMBL/GenBank/DDBJ whole genome shotgun (WGS) entry which is preliminary data.</text>
</comment>
<feature type="domain" description="TnsA endonuclease C-terminal" evidence="2">
    <location>
        <begin position="149"/>
        <end position="221"/>
    </location>
</feature>
<evidence type="ECO:0000313" key="5">
    <source>
        <dbReference type="Proteomes" id="UP001139028"/>
    </source>
</evidence>
<dbReference type="Pfam" id="PF08722">
    <property type="entry name" value="Tn7_TnsA-like_N"/>
    <property type="match status" value="1"/>
</dbReference>
<dbReference type="EMBL" id="JALBWM010000031">
    <property type="protein sequence ID" value="MCO1334540.1"/>
    <property type="molecule type" value="Genomic_DNA"/>
</dbReference>
<gene>
    <name evidence="4" type="ORF">MO867_09335</name>
</gene>
<dbReference type="InterPro" id="IPR014832">
    <property type="entry name" value="TnsA_C"/>
</dbReference>
<dbReference type="AlphaFoldDB" id="A0A9X2EMX7"/>
<keyword evidence="4" id="KW-0540">Nuclease</keyword>
<protein>
    <submittedName>
        <fullName evidence="4">Heteromeric transposase endonuclease subunit TnsA</fullName>
    </submittedName>
</protein>
<proteinExistence type="predicted"/>
<sequence length="237" mass="28001">MQSIKEPNSCDKFNSAPKQTRKINPTRRSVSGQYAFRGDRAIPFESTLERDFLVRCEFDLSVLDVIPQPVEVPFTDSNGGKYIYTPDFLVYYHLGTGSHVNYPKPLLIEVKPTEQWRSHWRKWLPKWKAALRYAKFQGWGFHIYDESRIRDISFKNIRFLDRYRRMNVDQEERDQLIICIQEMGSCSIEYLLARYFSGIYKDRGLALIWHLLSVRKLECDISIPLNVSTELWVPEHG</sequence>
<dbReference type="InterPro" id="IPR014833">
    <property type="entry name" value="TnsA_N"/>
</dbReference>
<evidence type="ECO:0000256" key="1">
    <source>
        <dbReference type="SAM" id="MobiDB-lite"/>
    </source>
</evidence>
<name>A0A9X2EMX7_9GAMM</name>
<feature type="region of interest" description="Disordered" evidence="1">
    <location>
        <begin position="1"/>
        <end position="24"/>
    </location>
</feature>